<keyword evidence="1" id="KW-0812">Transmembrane</keyword>
<dbReference type="EMBL" id="BK015046">
    <property type="protein sequence ID" value="DAD88736.1"/>
    <property type="molecule type" value="Genomic_DNA"/>
</dbReference>
<accession>A0A8S5N2L8</accession>
<keyword evidence="1" id="KW-1133">Transmembrane helix</keyword>
<feature type="transmembrane region" description="Helical" evidence="1">
    <location>
        <begin position="39"/>
        <end position="57"/>
    </location>
</feature>
<evidence type="ECO:0000313" key="2">
    <source>
        <dbReference type="EMBL" id="DAD88736.1"/>
    </source>
</evidence>
<evidence type="ECO:0000256" key="1">
    <source>
        <dbReference type="SAM" id="Phobius"/>
    </source>
</evidence>
<protein>
    <submittedName>
        <fullName evidence="2">Uncharacterized protein</fullName>
    </submittedName>
</protein>
<organism evidence="2">
    <name type="scientific">Caudovirales sp. ctikv1</name>
    <dbReference type="NCBI Taxonomy" id="2826781"/>
    <lineage>
        <taxon>Viruses</taxon>
        <taxon>Duplodnaviria</taxon>
        <taxon>Heunggongvirae</taxon>
        <taxon>Uroviricota</taxon>
        <taxon>Caudoviricetes</taxon>
    </lineage>
</organism>
<keyword evidence="1" id="KW-0472">Membrane</keyword>
<reference evidence="2" key="1">
    <citation type="journal article" date="2021" name="Proc. Natl. Acad. Sci. U.S.A.">
        <title>A Catalog of Tens of Thousands of Viruses from Human Metagenomes Reveals Hidden Associations with Chronic Diseases.</title>
        <authorList>
            <person name="Tisza M.J."/>
            <person name="Buck C.B."/>
        </authorList>
    </citation>
    <scope>NUCLEOTIDE SEQUENCE</scope>
    <source>
        <strain evidence="2">Ctikv1</strain>
    </source>
</reference>
<proteinExistence type="predicted"/>
<sequence>MLNSISFTVSILLFIYTPPPIIYLYYIILQIKIAYQPRYYPKLIGYLLCYSVINSFFTTDN</sequence>
<feature type="transmembrane region" description="Helical" evidence="1">
    <location>
        <begin position="6"/>
        <end position="27"/>
    </location>
</feature>
<name>A0A8S5N2L8_9CAUD</name>